<accession>A0ABT9TTV0</accession>
<keyword evidence="10" id="KW-0067">ATP-binding</keyword>
<evidence type="ECO:0000256" key="11">
    <source>
        <dbReference type="ARBA" id="ARBA00022989"/>
    </source>
</evidence>
<evidence type="ECO:0000256" key="1">
    <source>
        <dbReference type="ARBA" id="ARBA00000085"/>
    </source>
</evidence>
<keyword evidence="12" id="KW-0902">Two-component regulatory system</keyword>
<dbReference type="GO" id="GO:0016301">
    <property type="term" value="F:kinase activity"/>
    <property type="evidence" value="ECO:0007669"/>
    <property type="project" value="UniProtKB-KW"/>
</dbReference>
<dbReference type="PROSITE" id="PS50109">
    <property type="entry name" value="HIS_KIN"/>
    <property type="match status" value="1"/>
</dbReference>
<evidence type="ECO:0000256" key="10">
    <source>
        <dbReference type="ARBA" id="ARBA00022840"/>
    </source>
</evidence>
<evidence type="ECO:0000256" key="5">
    <source>
        <dbReference type="ARBA" id="ARBA00022553"/>
    </source>
</evidence>
<dbReference type="InterPro" id="IPR004358">
    <property type="entry name" value="Sig_transdc_His_kin-like_C"/>
</dbReference>
<dbReference type="CDD" id="cd00075">
    <property type="entry name" value="HATPase"/>
    <property type="match status" value="1"/>
</dbReference>
<sequence>MKGNIILRLMWRLTWHMALSVFLSLITVAAARIVVEILVSGTVFRSILKDIVYFFGMDLLTYAAGIMFFLIYFLIFQWLQFRYLGRINETVNRIASGQLDFDYQMEVDSRSPFGPMAGNLNRMAGRLDQALLEERRAEQAKNELITNVSHDLRTPLTSILGYLGLIEQDRYRDEVELRHYVQIAYDKSQRLNVLINDLFDYTRMRHDTVAMQHISFNLIEVLGQLLVQYHMPLQEAGMEGRLHTVENSMIVGGDPVMLVRVFENLIANAMAYGKEGKLVELRVQRDESKSQATVEVINYGEPISALDLPHIFERFYRADKSRTEWAGGSGLGLAISKSIVEKHGGHIDAVSDTSRTAFRVTLPILKE</sequence>
<dbReference type="PRINTS" id="PR00344">
    <property type="entry name" value="BCTRLSENSOR"/>
</dbReference>
<dbReference type="InterPro" id="IPR005467">
    <property type="entry name" value="His_kinase_dom"/>
</dbReference>
<dbReference type="Gene3D" id="3.30.565.10">
    <property type="entry name" value="Histidine kinase-like ATPase, C-terminal domain"/>
    <property type="match status" value="1"/>
</dbReference>
<dbReference type="Gene3D" id="1.10.287.130">
    <property type="match status" value="1"/>
</dbReference>
<dbReference type="PANTHER" id="PTHR45528:SF1">
    <property type="entry name" value="SENSOR HISTIDINE KINASE CPXA"/>
    <property type="match status" value="1"/>
</dbReference>
<dbReference type="InterPro" id="IPR050398">
    <property type="entry name" value="HssS/ArlS-like"/>
</dbReference>
<dbReference type="InterPro" id="IPR003660">
    <property type="entry name" value="HAMP_dom"/>
</dbReference>
<proteinExistence type="predicted"/>
<keyword evidence="18" id="KW-1185">Reference proteome</keyword>
<comment type="caution">
    <text evidence="17">The sequence shown here is derived from an EMBL/GenBank/DDBJ whole genome shotgun (WGS) entry which is preliminary data.</text>
</comment>
<keyword evidence="5" id="KW-0597">Phosphoprotein</keyword>
<keyword evidence="9 17" id="KW-0418">Kinase</keyword>
<evidence type="ECO:0000313" key="18">
    <source>
        <dbReference type="Proteomes" id="UP001229346"/>
    </source>
</evidence>
<evidence type="ECO:0000259" key="15">
    <source>
        <dbReference type="PROSITE" id="PS50109"/>
    </source>
</evidence>
<evidence type="ECO:0000256" key="2">
    <source>
        <dbReference type="ARBA" id="ARBA00004651"/>
    </source>
</evidence>
<keyword evidence="13 14" id="KW-0472">Membrane</keyword>
<evidence type="ECO:0000256" key="12">
    <source>
        <dbReference type="ARBA" id="ARBA00023012"/>
    </source>
</evidence>
<evidence type="ECO:0000256" key="13">
    <source>
        <dbReference type="ARBA" id="ARBA00023136"/>
    </source>
</evidence>
<dbReference type="CDD" id="cd00082">
    <property type="entry name" value="HisKA"/>
    <property type="match status" value="1"/>
</dbReference>
<dbReference type="SMART" id="SM00304">
    <property type="entry name" value="HAMP"/>
    <property type="match status" value="1"/>
</dbReference>
<dbReference type="SUPFAM" id="SSF55874">
    <property type="entry name" value="ATPase domain of HSP90 chaperone/DNA topoisomerase II/histidine kinase"/>
    <property type="match status" value="1"/>
</dbReference>
<dbReference type="PANTHER" id="PTHR45528">
    <property type="entry name" value="SENSOR HISTIDINE KINASE CPXA"/>
    <property type="match status" value="1"/>
</dbReference>
<dbReference type="InterPro" id="IPR003661">
    <property type="entry name" value="HisK_dim/P_dom"/>
</dbReference>
<evidence type="ECO:0000256" key="6">
    <source>
        <dbReference type="ARBA" id="ARBA00022679"/>
    </source>
</evidence>
<dbReference type="SMART" id="SM00387">
    <property type="entry name" value="HATPase_c"/>
    <property type="match status" value="1"/>
</dbReference>
<dbReference type="InterPro" id="IPR036890">
    <property type="entry name" value="HATPase_C_sf"/>
</dbReference>
<evidence type="ECO:0000256" key="4">
    <source>
        <dbReference type="ARBA" id="ARBA00022475"/>
    </source>
</evidence>
<comment type="subcellular location">
    <subcellularLocation>
        <location evidence="2">Cell membrane</location>
        <topology evidence="2">Multi-pass membrane protein</topology>
    </subcellularLocation>
</comment>
<keyword evidence="8" id="KW-0547">Nucleotide-binding</keyword>
<evidence type="ECO:0000256" key="3">
    <source>
        <dbReference type="ARBA" id="ARBA00012438"/>
    </source>
</evidence>
<dbReference type="CDD" id="cd06225">
    <property type="entry name" value="HAMP"/>
    <property type="match status" value="1"/>
</dbReference>
<dbReference type="EC" id="2.7.13.3" evidence="3"/>
<keyword evidence="11 14" id="KW-1133">Transmembrane helix</keyword>
<feature type="domain" description="Histidine kinase" evidence="15">
    <location>
        <begin position="147"/>
        <end position="366"/>
    </location>
</feature>
<evidence type="ECO:0000256" key="8">
    <source>
        <dbReference type="ARBA" id="ARBA00022741"/>
    </source>
</evidence>
<evidence type="ECO:0000256" key="7">
    <source>
        <dbReference type="ARBA" id="ARBA00022692"/>
    </source>
</evidence>
<evidence type="ECO:0000259" key="16">
    <source>
        <dbReference type="PROSITE" id="PS50885"/>
    </source>
</evidence>
<dbReference type="Proteomes" id="UP001229346">
    <property type="component" value="Unassembled WGS sequence"/>
</dbReference>
<dbReference type="PROSITE" id="PS50885">
    <property type="entry name" value="HAMP"/>
    <property type="match status" value="1"/>
</dbReference>
<keyword evidence="6" id="KW-0808">Transferase</keyword>
<dbReference type="InterPro" id="IPR036097">
    <property type="entry name" value="HisK_dim/P_sf"/>
</dbReference>
<feature type="domain" description="HAMP" evidence="16">
    <location>
        <begin position="78"/>
        <end position="132"/>
    </location>
</feature>
<evidence type="ECO:0000256" key="14">
    <source>
        <dbReference type="SAM" id="Phobius"/>
    </source>
</evidence>
<gene>
    <name evidence="17" type="ORF">J2T15_000193</name>
</gene>
<dbReference type="Gene3D" id="6.10.340.10">
    <property type="match status" value="1"/>
</dbReference>
<name>A0ABT9TTV0_PAEHA</name>
<dbReference type="EMBL" id="JAUSSU010000001">
    <property type="protein sequence ID" value="MDQ0110777.1"/>
    <property type="molecule type" value="Genomic_DNA"/>
</dbReference>
<feature type="transmembrane region" description="Helical" evidence="14">
    <location>
        <begin position="51"/>
        <end position="76"/>
    </location>
</feature>
<dbReference type="Pfam" id="PF00672">
    <property type="entry name" value="HAMP"/>
    <property type="match status" value="1"/>
</dbReference>
<organism evidence="17 18">
    <name type="scientific">Paenibacillus harenae</name>
    <dbReference type="NCBI Taxonomy" id="306543"/>
    <lineage>
        <taxon>Bacteria</taxon>
        <taxon>Bacillati</taxon>
        <taxon>Bacillota</taxon>
        <taxon>Bacilli</taxon>
        <taxon>Bacillales</taxon>
        <taxon>Paenibacillaceae</taxon>
        <taxon>Paenibacillus</taxon>
    </lineage>
</organism>
<protein>
    <recommendedName>
        <fullName evidence="3">histidine kinase</fullName>
        <ecNumber evidence="3">2.7.13.3</ecNumber>
    </recommendedName>
</protein>
<keyword evidence="4" id="KW-1003">Cell membrane</keyword>
<dbReference type="Pfam" id="PF02518">
    <property type="entry name" value="HATPase_c"/>
    <property type="match status" value="1"/>
</dbReference>
<dbReference type="InterPro" id="IPR003594">
    <property type="entry name" value="HATPase_dom"/>
</dbReference>
<dbReference type="SUPFAM" id="SSF47384">
    <property type="entry name" value="Homodimeric domain of signal transducing histidine kinase"/>
    <property type="match status" value="1"/>
</dbReference>
<dbReference type="Pfam" id="PF00512">
    <property type="entry name" value="HisKA"/>
    <property type="match status" value="1"/>
</dbReference>
<evidence type="ECO:0000313" key="17">
    <source>
        <dbReference type="EMBL" id="MDQ0110777.1"/>
    </source>
</evidence>
<evidence type="ECO:0000256" key="9">
    <source>
        <dbReference type="ARBA" id="ARBA00022777"/>
    </source>
</evidence>
<comment type="catalytic activity">
    <reaction evidence="1">
        <text>ATP + protein L-histidine = ADP + protein N-phospho-L-histidine.</text>
        <dbReference type="EC" id="2.7.13.3"/>
    </reaction>
</comment>
<reference evidence="17 18" key="1">
    <citation type="submission" date="2023-07" db="EMBL/GenBank/DDBJ databases">
        <title>Sorghum-associated microbial communities from plants grown in Nebraska, USA.</title>
        <authorList>
            <person name="Schachtman D."/>
        </authorList>
    </citation>
    <scope>NUCLEOTIDE SEQUENCE [LARGE SCALE GENOMIC DNA]</scope>
    <source>
        <strain evidence="17 18">CC482</strain>
    </source>
</reference>
<keyword evidence="7 14" id="KW-0812">Transmembrane</keyword>
<dbReference type="SMART" id="SM00388">
    <property type="entry name" value="HisKA"/>
    <property type="match status" value="1"/>
</dbReference>